<dbReference type="Pfam" id="PF07859">
    <property type="entry name" value="Abhydrolase_3"/>
    <property type="match status" value="1"/>
</dbReference>
<proteinExistence type="predicted"/>
<dbReference type="SUPFAM" id="SSF53474">
    <property type="entry name" value="alpha/beta-Hydrolases"/>
    <property type="match status" value="1"/>
</dbReference>
<dbReference type="InterPro" id="IPR029058">
    <property type="entry name" value="AB_hydrolase_fold"/>
</dbReference>
<evidence type="ECO:0000313" key="2">
    <source>
        <dbReference type="EMBL" id="CAL5064052.1"/>
    </source>
</evidence>
<dbReference type="Gene3D" id="3.40.50.1820">
    <property type="entry name" value="alpha/beta hydrolase"/>
    <property type="match status" value="1"/>
</dbReference>
<protein>
    <recommendedName>
        <fullName evidence="1">Alpha/beta hydrolase fold-3 domain-containing protein</fullName>
    </recommendedName>
</protein>
<dbReference type="PANTHER" id="PTHR23024">
    <property type="entry name" value="ARYLACETAMIDE DEACETYLASE"/>
    <property type="match status" value="1"/>
</dbReference>
<organism evidence="2 3">
    <name type="scientific">Urochloa decumbens</name>
    <dbReference type="NCBI Taxonomy" id="240449"/>
    <lineage>
        <taxon>Eukaryota</taxon>
        <taxon>Viridiplantae</taxon>
        <taxon>Streptophyta</taxon>
        <taxon>Embryophyta</taxon>
        <taxon>Tracheophyta</taxon>
        <taxon>Spermatophyta</taxon>
        <taxon>Magnoliopsida</taxon>
        <taxon>Liliopsida</taxon>
        <taxon>Poales</taxon>
        <taxon>Poaceae</taxon>
        <taxon>PACMAD clade</taxon>
        <taxon>Panicoideae</taxon>
        <taxon>Panicodae</taxon>
        <taxon>Paniceae</taxon>
        <taxon>Melinidinae</taxon>
        <taxon>Urochloa</taxon>
    </lineage>
</organism>
<dbReference type="InterPro" id="IPR050466">
    <property type="entry name" value="Carboxylest/Gibb_receptor"/>
</dbReference>
<dbReference type="InterPro" id="IPR013094">
    <property type="entry name" value="AB_hydrolase_3"/>
</dbReference>
<dbReference type="PANTHER" id="PTHR23024:SF407">
    <property type="entry name" value="ALPHA_BETA HYDROLASE FOLD-3 DOMAIN-CONTAINING PROTEIN"/>
    <property type="match status" value="1"/>
</dbReference>
<dbReference type="AlphaFoldDB" id="A0ABC9EWF6"/>
<sequence>MDSAAAAGSGAEVVYSCGYFRLYKDGRAERTRAACLATPAGFDAETGVTSRDVVIDAATGVAARLYLPAVQPAAARLPVLVFYHGGYFVVGSPSHPLFHRYANALAAAARVIVVSVRYRLAPEHPLPAAYDDAWAALRWVASGADPWLADHGDLCRVFLSGVSAGANIAHNIAIAAGTTPAAAVRIEGVILLHPSFASEQRAEEEDEEFWRCNKVRWGVIFPGADGGLEDPRINPMAGGAPSLAKLAGERMLVSTALEDPRAPRGRAYCDAVRASGWRGELERFESQGEHAFFVSEHGSREVAKLMDRVADFVGGH</sequence>
<accession>A0ABC9EWF6</accession>
<gene>
    <name evidence="2" type="ORF">URODEC1_LOCUS99248</name>
</gene>
<keyword evidence="3" id="KW-1185">Reference proteome</keyword>
<evidence type="ECO:0000259" key="1">
    <source>
        <dbReference type="Pfam" id="PF07859"/>
    </source>
</evidence>
<dbReference type="EMBL" id="OZ075115">
    <property type="protein sequence ID" value="CAL5064052.1"/>
    <property type="molecule type" value="Genomic_DNA"/>
</dbReference>
<feature type="domain" description="Alpha/beta hydrolase fold-3" evidence="1">
    <location>
        <begin position="80"/>
        <end position="293"/>
    </location>
</feature>
<dbReference type="Proteomes" id="UP001497457">
    <property type="component" value="Chromosome 5rd"/>
</dbReference>
<evidence type="ECO:0000313" key="3">
    <source>
        <dbReference type="Proteomes" id="UP001497457"/>
    </source>
</evidence>
<reference evidence="2" key="1">
    <citation type="submission" date="2024-10" db="EMBL/GenBank/DDBJ databases">
        <authorList>
            <person name="Ryan C."/>
        </authorList>
    </citation>
    <scope>NUCLEOTIDE SEQUENCE [LARGE SCALE GENOMIC DNA]</scope>
</reference>
<name>A0ABC9EWF6_9POAL</name>